<sequence length="46" mass="4489">MSPGPEAVVTGPEAVVTGPEVVAGWVAQAPERGRTGGCGRVSVGRG</sequence>
<keyword evidence="2" id="KW-1185">Reference proteome</keyword>
<evidence type="ECO:0000313" key="1">
    <source>
        <dbReference type="EMBL" id="MFB9775800.1"/>
    </source>
</evidence>
<dbReference type="Proteomes" id="UP001589707">
    <property type="component" value="Unassembled WGS sequence"/>
</dbReference>
<dbReference type="RefSeq" id="WP_376839244.1">
    <property type="nucleotide sequence ID" value="NZ_JBHMAU010000038.1"/>
</dbReference>
<accession>A0ABV5X035</accession>
<dbReference type="EMBL" id="JBHMAU010000038">
    <property type="protein sequence ID" value="MFB9775800.1"/>
    <property type="molecule type" value="Genomic_DNA"/>
</dbReference>
<comment type="caution">
    <text evidence="1">The sequence shown here is derived from an EMBL/GenBank/DDBJ whole genome shotgun (WGS) entry which is preliminary data.</text>
</comment>
<organism evidence="1 2">
    <name type="scientific">Brevibacterium otitidis</name>
    <dbReference type="NCBI Taxonomy" id="53364"/>
    <lineage>
        <taxon>Bacteria</taxon>
        <taxon>Bacillati</taxon>
        <taxon>Actinomycetota</taxon>
        <taxon>Actinomycetes</taxon>
        <taxon>Micrococcales</taxon>
        <taxon>Brevibacteriaceae</taxon>
        <taxon>Brevibacterium</taxon>
    </lineage>
</organism>
<reference evidence="1 2" key="1">
    <citation type="submission" date="2024-09" db="EMBL/GenBank/DDBJ databases">
        <authorList>
            <person name="Sun Q."/>
            <person name="Mori K."/>
        </authorList>
    </citation>
    <scope>NUCLEOTIDE SEQUENCE [LARGE SCALE GENOMIC DNA]</scope>
    <source>
        <strain evidence="1 2">JCM 11683</strain>
    </source>
</reference>
<proteinExistence type="predicted"/>
<evidence type="ECO:0000313" key="2">
    <source>
        <dbReference type="Proteomes" id="UP001589707"/>
    </source>
</evidence>
<name>A0ABV5X035_9MICO</name>
<gene>
    <name evidence="1" type="ORF">ACFFN1_05160</name>
</gene>
<protein>
    <submittedName>
        <fullName evidence="1">Uncharacterized protein</fullName>
    </submittedName>
</protein>